<evidence type="ECO:0000259" key="5">
    <source>
        <dbReference type="Pfam" id="PF01406"/>
    </source>
</evidence>
<dbReference type="InterPro" id="IPR024909">
    <property type="entry name" value="Cys-tRNA/MSH_ligase"/>
</dbReference>
<evidence type="ECO:0000256" key="4">
    <source>
        <dbReference type="SAM" id="Phobius"/>
    </source>
</evidence>
<dbReference type="OrthoDB" id="438179at2759"/>
<keyword evidence="1" id="KW-0436">Ligase</keyword>
<keyword evidence="4" id="KW-0472">Membrane</keyword>
<evidence type="ECO:0000313" key="7">
    <source>
        <dbReference type="Proteomes" id="UP000541444"/>
    </source>
</evidence>
<sequence>MSAHYLTSSFGIHGGGMDLIFPHHENEIAQSSIVNSKAKVSYWMHNGHMTRDDKKMSKSLGNVVLIRELVPLVIVRADFRVCDYWWIGFDCGVLRCRADLIFGFVNGLWYFVVVDVVVFRRFEISSYHLTAFPLGPESGGFELVIVMLIIGFSLQLFGGGDWGLV</sequence>
<comment type="caution">
    <text evidence="6">The sequence shown here is derived from an EMBL/GenBank/DDBJ whole genome shotgun (WGS) entry which is preliminary data.</text>
</comment>
<dbReference type="Gene3D" id="3.40.50.620">
    <property type="entry name" value="HUPs"/>
    <property type="match status" value="1"/>
</dbReference>
<protein>
    <recommendedName>
        <fullName evidence="5">tRNA synthetases class I catalytic domain-containing protein</fullName>
    </recommendedName>
</protein>
<reference evidence="6 7" key="1">
    <citation type="journal article" date="2020" name="IScience">
        <title>Genome Sequencing of the Endangered Kingdonia uniflora (Circaeasteraceae, Ranunculales) Reveals Potential Mechanisms of Evolutionary Specialization.</title>
        <authorList>
            <person name="Sun Y."/>
            <person name="Deng T."/>
            <person name="Zhang A."/>
            <person name="Moore M.J."/>
            <person name="Landis J.B."/>
            <person name="Lin N."/>
            <person name="Zhang H."/>
            <person name="Zhang X."/>
            <person name="Huang J."/>
            <person name="Zhang X."/>
            <person name="Sun H."/>
            <person name="Wang H."/>
        </authorList>
    </citation>
    <scope>NUCLEOTIDE SEQUENCE [LARGE SCALE GENOMIC DNA]</scope>
    <source>
        <strain evidence="6">TB1705</strain>
        <tissue evidence="6">Leaf</tissue>
    </source>
</reference>
<dbReference type="GO" id="GO:0005737">
    <property type="term" value="C:cytoplasm"/>
    <property type="evidence" value="ECO:0007669"/>
    <property type="project" value="TreeGrafter"/>
</dbReference>
<dbReference type="Proteomes" id="UP000541444">
    <property type="component" value="Unassembled WGS sequence"/>
</dbReference>
<accession>A0A7J7NU82</accession>
<keyword evidence="2" id="KW-0547">Nucleotide-binding</keyword>
<feature type="transmembrane region" description="Helical" evidence="4">
    <location>
        <begin position="100"/>
        <end position="119"/>
    </location>
</feature>
<feature type="transmembrane region" description="Helical" evidence="4">
    <location>
        <begin position="140"/>
        <end position="158"/>
    </location>
</feature>
<keyword evidence="4" id="KW-0812">Transmembrane</keyword>
<evidence type="ECO:0000313" key="6">
    <source>
        <dbReference type="EMBL" id="KAF6170746.1"/>
    </source>
</evidence>
<dbReference type="InterPro" id="IPR032678">
    <property type="entry name" value="tRNA-synt_1_cat_dom"/>
</dbReference>
<dbReference type="AlphaFoldDB" id="A0A7J7NU82"/>
<dbReference type="EMBL" id="JACGCM010000560">
    <property type="protein sequence ID" value="KAF6170746.1"/>
    <property type="molecule type" value="Genomic_DNA"/>
</dbReference>
<dbReference type="Pfam" id="PF01406">
    <property type="entry name" value="tRNA-synt_1e"/>
    <property type="match status" value="1"/>
</dbReference>
<evidence type="ECO:0000256" key="3">
    <source>
        <dbReference type="ARBA" id="ARBA00022840"/>
    </source>
</evidence>
<dbReference type="PANTHER" id="PTHR10890:SF26">
    <property type="entry name" value="CYSTEINE--TRNA LIGASE 1, CYTOPLASMIC-RELATED"/>
    <property type="match status" value="1"/>
</dbReference>
<keyword evidence="7" id="KW-1185">Reference proteome</keyword>
<evidence type="ECO:0000256" key="2">
    <source>
        <dbReference type="ARBA" id="ARBA00022741"/>
    </source>
</evidence>
<dbReference type="GO" id="GO:0006423">
    <property type="term" value="P:cysteinyl-tRNA aminoacylation"/>
    <property type="evidence" value="ECO:0007669"/>
    <property type="project" value="TreeGrafter"/>
</dbReference>
<dbReference type="GO" id="GO:0005524">
    <property type="term" value="F:ATP binding"/>
    <property type="evidence" value="ECO:0007669"/>
    <property type="project" value="UniProtKB-KW"/>
</dbReference>
<name>A0A7J7NU82_9MAGN</name>
<evidence type="ECO:0000256" key="1">
    <source>
        <dbReference type="ARBA" id="ARBA00022598"/>
    </source>
</evidence>
<feature type="domain" description="tRNA synthetases class I catalytic" evidence="5">
    <location>
        <begin position="1"/>
        <end position="70"/>
    </location>
</feature>
<keyword evidence="4" id="KW-1133">Transmembrane helix</keyword>
<keyword evidence="3" id="KW-0067">ATP-binding</keyword>
<dbReference type="SUPFAM" id="SSF52374">
    <property type="entry name" value="Nucleotidylyl transferase"/>
    <property type="match status" value="1"/>
</dbReference>
<dbReference type="InterPro" id="IPR014729">
    <property type="entry name" value="Rossmann-like_a/b/a_fold"/>
</dbReference>
<gene>
    <name evidence="6" type="ORF">GIB67_015698</name>
</gene>
<organism evidence="6 7">
    <name type="scientific">Kingdonia uniflora</name>
    <dbReference type="NCBI Taxonomy" id="39325"/>
    <lineage>
        <taxon>Eukaryota</taxon>
        <taxon>Viridiplantae</taxon>
        <taxon>Streptophyta</taxon>
        <taxon>Embryophyta</taxon>
        <taxon>Tracheophyta</taxon>
        <taxon>Spermatophyta</taxon>
        <taxon>Magnoliopsida</taxon>
        <taxon>Ranunculales</taxon>
        <taxon>Circaeasteraceae</taxon>
        <taxon>Kingdonia</taxon>
    </lineage>
</organism>
<proteinExistence type="predicted"/>
<dbReference type="PANTHER" id="PTHR10890">
    <property type="entry name" value="CYSTEINYL-TRNA SYNTHETASE"/>
    <property type="match status" value="1"/>
</dbReference>
<dbReference type="GO" id="GO:0004817">
    <property type="term" value="F:cysteine-tRNA ligase activity"/>
    <property type="evidence" value="ECO:0007669"/>
    <property type="project" value="TreeGrafter"/>
</dbReference>